<sequence length="286" mass="33064">MVENMKTHKLARRTVERRILMLIVLLLFACLVFINSNYRETIHIRQVPRVRRRDVLQDPIFKNSADELSFTKQEVVDFVKNVDTKVRGHELDYKQSGGGTDVARIISMMSIKDHLEGKAFERALLINEGDMSNPYIETHSKQVDQTQYKKTSTGKVIGDIHDLNYIPGNSYDLIYMPQTLEHAHNPFLAIQNIYRITNHGGLVISSQPFITRPHMTPIHYFGFTPYGVESVFSSSGFVVEKIKCWGNDEYAKKVLIDRKWPKLNDMEDFSTSKNRYAQCTIFAKKN</sequence>
<keyword evidence="1" id="KW-0812">Transmembrane</keyword>
<gene>
    <name evidence="3" type="ORF">QSP1433_LOCUS5763</name>
</gene>
<dbReference type="Gene3D" id="3.40.50.150">
    <property type="entry name" value="Vaccinia Virus protein VP39"/>
    <property type="match status" value="1"/>
</dbReference>
<feature type="domain" description="Methyltransferase type 11" evidence="2">
    <location>
        <begin position="137"/>
        <end position="204"/>
    </location>
</feature>
<accession>A0A7S2RQ23</accession>
<protein>
    <recommendedName>
        <fullName evidence="2">Methyltransferase type 11 domain-containing protein</fullName>
    </recommendedName>
</protein>
<proteinExistence type="predicted"/>
<dbReference type="PROSITE" id="PS51257">
    <property type="entry name" value="PROKAR_LIPOPROTEIN"/>
    <property type="match status" value="1"/>
</dbReference>
<evidence type="ECO:0000259" key="2">
    <source>
        <dbReference type="Pfam" id="PF08241"/>
    </source>
</evidence>
<name>A0A7S2RQ23_9STRA</name>
<dbReference type="SUPFAM" id="SSF53335">
    <property type="entry name" value="S-adenosyl-L-methionine-dependent methyltransferases"/>
    <property type="match status" value="1"/>
</dbReference>
<feature type="transmembrane region" description="Helical" evidence="1">
    <location>
        <begin position="20"/>
        <end position="38"/>
    </location>
</feature>
<evidence type="ECO:0000313" key="3">
    <source>
        <dbReference type="EMBL" id="CAD9677366.1"/>
    </source>
</evidence>
<dbReference type="AlphaFoldDB" id="A0A7S2RQ23"/>
<dbReference type="InterPro" id="IPR013216">
    <property type="entry name" value="Methyltransf_11"/>
</dbReference>
<dbReference type="GO" id="GO:0008757">
    <property type="term" value="F:S-adenosylmethionine-dependent methyltransferase activity"/>
    <property type="evidence" value="ECO:0007669"/>
    <property type="project" value="InterPro"/>
</dbReference>
<keyword evidence="1" id="KW-1133">Transmembrane helix</keyword>
<dbReference type="EMBL" id="HBHK01009313">
    <property type="protein sequence ID" value="CAD9677366.1"/>
    <property type="molecule type" value="Transcribed_RNA"/>
</dbReference>
<dbReference type="Pfam" id="PF08241">
    <property type="entry name" value="Methyltransf_11"/>
    <property type="match status" value="1"/>
</dbReference>
<dbReference type="InterPro" id="IPR029063">
    <property type="entry name" value="SAM-dependent_MTases_sf"/>
</dbReference>
<evidence type="ECO:0000256" key="1">
    <source>
        <dbReference type="SAM" id="Phobius"/>
    </source>
</evidence>
<reference evidence="3" key="1">
    <citation type="submission" date="2021-01" db="EMBL/GenBank/DDBJ databases">
        <authorList>
            <person name="Corre E."/>
            <person name="Pelletier E."/>
            <person name="Niang G."/>
            <person name="Scheremetjew M."/>
            <person name="Finn R."/>
            <person name="Kale V."/>
            <person name="Holt S."/>
            <person name="Cochrane G."/>
            <person name="Meng A."/>
            <person name="Brown T."/>
            <person name="Cohen L."/>
        </authorList>
    </citation>
    <scope>NUCLEOTIDE SEQUENCE</scope>
    <source>
        <strain evidence="3">NY070348D</strain>
    </source>
</reference>
<keyword evidence="1" id="KW-0472">Membrane</keyword>
<dbReference type="CDD" id="cd02440">
    <property type="entry name" value="AdoMet_MTases"/>
    <property type="match status" value="1"/>
</dbReference>
<organism evidence="3">
    <name type="scientific">Mucochytrium quahogii</name>
    <dbReference type="NCBI Taxonomy" id="96639"/>
    <lineage>
        <taxon>Eukaryota</taxon>
        <taxon>Sar</taxon>
        <taxon>Stramenopiles</taxon>
        <taxon>Bigyra</taxon>
        <taxon>Labyrinthulomycetes</taxon>
        <taxon>Thraustochytrida</taxon>
        <taxon>Thraustochytriidae</taxon>
        <taxon>Mucochytrium</taxon>
    </lineage>
</organism>